<dbReference type="Proteomes" id="UP000739565">
    <property type="component" value="Unassembled WGS sequence"/>
</dbReference>
<comment type="caution">
    <text evidence="1">The sequence shown here is derived from an EMBL/GenBank/DDBJ whole genome shotgun (WGS) entry which is preliminary data.</text>
</comment>
<proteinExistence type="predicted"/>
<evidence type="ECO:0000313" key="1">
    <source>
        <dbReference type="EMBL" id="MBZ1351863.1"/>
    </source>
</evidence>
<reference evidence="1" key="1">
    <citation type="submission" date="2021-07" db="EMBL/GenBank/DDBJ databases">
        <title>New genus and species of the family Alcaligenaceae.</title>
        <authorList>
            <person name="Hahn M.W."/>
        </authorList>
    </citation>
    <scope>NUCLEOTIDE SEQUENCE</scope>
    <source>
        <strain evidence="1">LF4-65</strain>
    </source>
</reference>
<evidence type="ECO:0000313" key="2">
    <source>
        <dbReference type="Proteomes" id="UP000739565"/>
    </source>
</evidence>
<organism evidence="1 2">
    <name type="scientific">Zwartia hollandica</name>
    <dbReference type="NCBI Taxonomy" id="324606"/>
    <lineage>
        <taxon>Bacteria</taxon>
        <taxon>Pseudomonadati</taxon>
        <taxon>Pseudomonadota</taxon>
        <taxon>Betaproteobacteria</taxon>
        <taxon>Burkholderiales</taxon>
        <taxon>Alcaligenaceae</taxon>
        <taxon>Zwartia</taxon>
    </lineage>
</organism>
<sequence length="79" mass="8734">MSDRARQADIDAIQTALQQTSELLHQIVSRSDIKQISAEVLRLNEAVRRGAAGRIQSGDHPQDFAMMLLAEADDTNRMG</sequence>
<dbReference type="EMBL" id="JAHXRI010000025">
    <property type="protein sequence ID" value="MBZ1351863.1"/>
    <property type="molecule type" value="Genomic_DNA"/>
</dbReference>
<dbReference type="AlphaFoldDB" id="A0A953NCK3"/>
<protein>
    <submittedName>
        <fullName evidence="1">Uncharacterized protein</fullName>
    </submittedName>
</protein>
<gene>
    <name evidence="1" type="ORF">KZZ10_14560</name>
</gene>
<accession>A0A953NCK3</accession>
<dbReference type="RefSeq" id="WP_259662276.1">
    <property type="nucleotide sequence ID" value="NZ_JAHXRI010000025.1"/>
</dbReference>
<name>A0A953NCK3_9BURK</name>
<keyword evidence="2" id="KW-1185">Reference proteome</keyword>